<reference evidence="1 2" key="1">
    <citation type="submission" date="2024-04" db="EMBL/GenBank/DDBJ databases">
        <title>Tritrichomonas musculus Genome.</title>
        <authorList>
            <person name="Alves-Ferreira E."/>
            <person name="Grigg M."/>
            <person name="Lorenzi H."/>
            <person name="Galac M."/>
        </authorList>
    </citation>
    <scope>NUCLEOTIDE SEQUENCE [LARGE SCALE GENOMIC DNA]</scope>
    <source>
        <strain evidence="1 2">EAF2021</strain>
    </source>
</reference>
<dbReference type="Proteomes" id="UP001470230">
    <property type="component" value="Unassembled WGS sequence"/>
</dbReference>
<gene>
    <name evidence="1" type="ORF">M9Y10_030374</name>
</gene>
<proteinExistence type="predicted"/>
<dbReference type="EMBL" id="JAPFFF010000044">
    <property type="protein sequence ID" value="KAK8840602.1"/>
    <property type="molecule type" value="Genomic_DNA"/>
</dbReference>
<comment type="caution">
    <text evidence="1">The sequence shown here is derived from an EMBL/GenBank/DDBJ whole genome shotgun (WGS) entry which is preliminary data.</text>
</comment>
<organism evidence="1 2">
    <name type="scientific">Tritrichomonas musculus</name>
    <dbReference type="NCBI Taxonomy" id="1915356"/>
    <lineage>
        <taxon>Eukaryota</taxon>
        <taxon>Metamonada</taxon>
        <taxon>Parabasalia</taxon>
        <taxon>Tritrichomonadida</taxon>
        <taxon>Tritrichomonadidae</taxon>
        <taxon>Tritrichomonas</taxon>
    </lineage>
</organism>
<evidence type="ECO:0000313" key="1">
    <source>
        <dbReference type="EMBL" id="KAK8840602.1"/>
    </source>
</evidence>
<keyword evidence="2" id="KW-1185">Reference proteome</keyword>
<accession>A0ABR2H4U5</accession>
<evidence type="ECO:0000313" key="2">
    <source>
        <dbReference type="Proteomes" id="UP001470230"/>
    </source>
</evidence>
<sequence length="85" mass="9708">MWPSFVEMKRNFSMTLSSRSAVILKIFSSMLLIKYSELKRIPSGSKSAIRKPSAFQKTVSMILFDPIFFFSLVDSLSPSCIHRIV</sequence>
<protein>
    <submittedName>
        <fullName evidence="1">Uncharacterized protein</fullName>
    </submittedName>
</protein>
<name>A0ABR2H4U5_9EUKA</name>